<accession>A0A843VB23</accession>
<dbReference type="PANTHER" id="PTHR15020">
    <property type="entry name" value="FLAVIN REDUCTASE-RELATED"/>
    <property type="match status" value="1"/>
</dbReference>
<dbReference type="SUPFAM" id="SSF51735">
    <property type="entry name" value="NAD(P)-binding Rossmann-fold domains"/>
    <property type="match status" value="1"/>
</dbReference>
<proteinExistence type="predicted"/>
<dbReference type="PANTHER" id="PTHR15020:SF48">
    <property type="entry name" value="NAD(P)-BINDING ROSSMANN-FOLD SUPERFAMILY PROTEIN"/>
    <property type="match status" value="1"/>
</dbReference>
<organism evidence="1 2">
    <name type="scientific">Colocasia esculenta</name>
    <name type="common">Wild taro</name>
    <name type="synonym">Arum esculentum</name>
    <dbReference type="NCBI Taxonomy" id="4460"/>
    <lineage>
        <taxon>Eukaryota</taxon>
        <taxon>Viridiplantae</taxon>
        <taxon>Streptophyta</taxon>
        <taxon>Embryophyta</taxon>
        <taxon>Tracheophyta</taxon>
        <taxon>Spermatophyta</taxon>
        <taxon>Magnoliopsida</taxon>
        <taxon>Liliopsida</taxon>
        <taxon>Araceae</taxon>
        <taxon>Aroideae</taxon>
        <taxon>Colocasieae</taxon>
        <taxon>Colocasia</taxon>
    </lineage>
</organism>
<dbReference type="EMBL" id="NMUH01001518">
    <property type="protein sequence ID" value="MQL93115.1"/>
    <property type="molecule type" value="Genomic_DNA"/>
</dbReference>
<keyword evidence="2" id="KW-1185">Reference proteome</keyword>
<evidence type="ECO:0000313" key="1">
    <source>
        <dbReference type="EMBL" id="MQL93115.1"/>
    </source>
</evidence>
<dbReference type="InterPro" id="IPR036291">
    <property type="entry name" value="NAD(P)-bd_dom_sf"/>
</dbReference>
<dbReference type="AlphaFoldDB" id="A0A843VB23"/>
<evidence type="ECO:0000313" key="2">
    <source>
        <dbReference type="Proteomes" id="UP000652761"/>
    </source>
</evidence>
<name>A0A843VB23_COLES</name>
<sequence length="88" mass="9970">MTKSEFFTYRSGQLVVASLLDRNIKSRLLLRDPEKAALLFGRQDEDTLKVWTGDTRNPANLDPAIFEGEGPGSNSEKWKELFKVAQIN</sequence>
<dbReference type="Proteomes" id="UP000652761">
    <property type="component" value="Unassembled WGS sequence"/>
</dbReference>
<dbReference type="Gene3D" id="3.40.50.720">
    <property type="entry name" value="NAD(P)-binding Rossmann-like Domain"/>
    <property type="match status" value="1"/>
</dbReference>
<reference evidence="1" key="1">
    <citation type="submission" date="2017-07" db="EMBL/GenBank/DDBJ databases">
        <title>Taro Niue Genome Assembly and Annotation.</title>
        <authorList>
            <person name="Atibalentja N."/>
            <person name="Keating K."/>
            <person name="Fields C.J."/>
        </authorList>
    </citation>
    <scope>NUCLEOTIDE SEQUENCE</scope>
    <source>
        <strain evidence="1">Niue_2</strain>
        <tissue evidence="1">Leaf</tissue>
    </source>
</reference>
<protein>
    <submittedName>
        <fullName evidence="1">Uncharacterized protein</fullName>
    </submittedName>
</protein>
<dbReference type="OrthoDB" id="419598at2759"/>
<gene>
    <name evidence="1" type="ORF">Taro_025753</name>
</gene>
<comment type="caution">
    <text evidence="1">The sequence shown here is derived from an EMBL/GenBank/DDBJ whole genome shotgun (WGS) entry which is preliminary data.</text>
</comment>